<accession>A0A323VCA7</accession>
<evidence type="ECO:0000259" key="2">
    <source>
        <dbReference type="Pfam" id="PF12728"/>
    </source>
</evidence>
<dbReference type="InterPro" id="IPR010093">
    <property type="entry name" value="SinI_DNA-bd"/>
</dbReference>
<protein>
    <recommendedName>
        <fullName evidence="2">Helix-turn-helix domain-containing protein</fullName>
    </recommendedName>
</protein>
<dbReference type="RefSeq" id="WP_110551364.1">
    <property type="nucleotide sequence ID" value="NZ_JACIBU010000001.1"/>
</dbReference>
<evidence type="ECO:0000313" key="3">
    <source>
        <dbReference type="EMBL" id="PZA22329.1"/>
    </source>
</evidence>
<keyword evidence="4" id="KW-1185">Reference proteome</keyword>
<dbReference type="AlphaFoldDB" id="A0A323VCA7"/>
<dbReference type="NCBIfam" id="TIGR01764">
    <property type="entry name" value="excise"/>
    <property type="match status" value="1"/>
</dbReference>
<gene>
    <name evidence="3" type="ORF">DMO24_05655</name>
</gene>
<reference evidence="3 4" key="1">
    <citation type="submission" date="2018-06" db="EMBL/GenBank/DDBJ databases">
        <title>Draft genome sequence of Modestobacter versicolor CP153-2.</title>
        <authorList>
            <person name="Gundlapally S.R."/>
        </authorList>
    </citation>
    <scope>NUCLEOTIDE SEQUENCE [LARGE SCALE GENOMIC DNA]</scope>
    <source>
        <strain evidence="3 4">CP153-2</strain>
    </source>
</reference>
<organism evidence="3 4">
    <name type="scientific">Modestobacter versicolor</name>
    <dbReference type="NCBI Taxonomy" id="429133"/>
    <lineage>
        <taxon>Bacteria</taxon>
        <taxon>Bacillati</taxon>
        <taxon>Actinomycetota</taxon>
        <taxon>Actinomycetes</taxon>
        <taxon>Geodermatophilales</taxon>
        <taxon>Geodermatophilaceae</taxon>
        <taxon>Modestobacter</taxon>
    </lineage>
</organism>
<comment type="caution">
    <text evidence="3">The sequence shown here is derived from an EMBL/GenBank/DDBJ whole genome shotgun (WGS) entry which is preliminary data.</text>
</comment>
<sequence length="120" mass="12870">MRCDPTPPVAVTAHREDSVRLDHRPAADASSDRLLLTTGEAADVLGVGRTTVYALIKEGQLRPVHIGPSCRISCAEIERYVSLLDAPPPADPGRPRRRRPTPVDEPALSPPSGGRPYVGC</sequence>
<dbReference type="EMBL" id="QKNV01000037">
    <property type="protein sequence ID" value="PZA22329.1"/>
    <property type="molecule type" value="Genomic_DNA"/>
</dbReference>
<dbReference type="OrthoDB" id="1093249at2"/>
<feature type="domain" description="Helix-turn-helix" evidence="2">
    <location>
        <begin position="35"/>
        <end position="81"/>
    </location>
</feature>
<dbReference type="Proteomes" id="UP000247602">
    <property type="component" value="Unassembled WGS sequence"/>
</dbReference>
<dbReference type="Pfam" id="PF12728">
    <property type="entry name" value="HTH_17"/>
    <property type="match status" value="1"/>
</dbReference>
<evidence type="ECO:0000313" key="4">
    <source>
        <dbReference type="Proteomes" id="UP000247602"/>
    </source>
</evidence>
<feature type="region of interest" description="Disordered" evidence="1">
    <location>
        <begin position="84"/>
        <end position="120"/>
    </location>
</feature>
<name>A0A323VCA7_9ACTN</name>
<proteinExistence type="predicted"/>
<dbReference type="InterPro" id="IPR041657">
    <property type="entry name" value="HTH_17"/>
</dbReference>
<dbReference type="GO" id="GO:0003677">
    <property type="term" value="F:DNA binding"/>
    <property type="evidence" value="ECO:0007669"/>
    <property type="project" value="InterPro"/>
</dbReference>
<evidence type="ECO:0000256" key="1">
    <source>
        <dbReference type="SAM" id="MobiDB-lite"/>
    </source>
</evidence>
<dbReference type="InterPro" id="IPR009061">
    <property type="entry name" value="DNA-bd_dom_put_sf"/>
</dbReference>
<dbReference type="SUPFAM" id="SSF46955">
    <property type="entry name" value="Putative DNA-binding domain"/>
    <property type="match status" value="1"/>
</dbReference>